<sequence>MSIAFLSGAPGGAGFFVVFVLLLIVPILIIAAVANASGGNHDADERIAALERRVDELEDEQ</sequence>
<protein>
    <submittedName>
        <fullName evidence="2">Uncharacterized protein</fullName>
    </submittedName>
</protein>
<feature type="transmembrane region" description="Helical" evidence="1">
    <location>
        <begin position="12"/>
        <end position="36"/>
    </location>
</feature>
<dbReference type="RefSeq" id="WP_006663653.1">
    <property type="nucleotide sequence ID" value="NZ_AOIL01000055.1"/>
</dbReference>
<organism evidence="2 3">
    <name type="scientific">Natrialba taiwanensis DSM 12281</name>
    <dbReference type="NCBI Taxonomy" id="1230458"/>
    <lineage>
        <taxon>Archaea</taxon>
        <taxon>Methanobacteriati</taxon>
        <taxon>Methanobacteriota</taxon>
        <taxon>Stenosarchaea group</taxon>
        <taxon>Halobacteria</taxon>
        <taxon>Halobacteriales</taxon>
        <taxon>Natrialbaceae</taxon>
        <taxon>Natrialba</taxon>
    </lineage>
</organism>
<name>L9ZLL6_9EURY</name>
<reference evidence="2 3" key="1">
    <citation type="journal article" date="2014" name="PLoS Genet.">
        <title>Phylogenetically driven sequencing of extremely halophilic archaea reveals strategies for static and dynamic osmo-response.</title>
        <authorList>
            <person name="Becker E.A."/>
            <person name="Seitzer P.M."/>
            <person name="Tritt A."/>
            <person name="Larsen D."/>
            <person name="Krusor M."/>
            <person name="Yao A.I."/>
            <person name="Wu D."/>
            <person name="Madern D."/>
            <person name="Eisen J.A."/>
            <person name="Darling A.E."/>
            <person name="Facciotti M.T."/>
        </authorList>
    </citation>
    <scope>NUCLEOTIDE SEQUENCE [LARGE SCALE GENOMIC DNA]</scope>
    <source>
        <strain evidence="2 3">DSM 12281</strain>
    </source>
</reference>
<dbReference type="AlphaFoldDB" id="L9ZLL6"/>
<keyword evidence="1" id="KW-1133">Transmembrane helix</keyword>
<evidence type="ECO:0000313" key="3">
    <source>
        <dbReference type="Proteomes" id="UP000011648"/>
    </source>
</evidence>
<dbReference type="EMBL" id="AOIL01000055">
    <property type="protein sequence ID" value="ELY87249.1"/>
    <property type="molecule type" value="Genomic_DNA"/>
</dbReference>
<dbReference type="Proteomes" id="UP000011648">
    <property type="component" value="Unassembled WGS sequence"/>
</dbReference>
<keyword evidence="1" id="KW-0472">Membrane</keyword>
<keyword evidence="1" id="KW-0812">Transmembrane</keyword>
<evidence type="ECO:0000256" key="1">
    <source>
        <dbReference type="SAM" id="Phobius"/>
    </source>
</evidence>
<keyword evidence="3" id="KW-1185">Reference proteome</keyword>
<comment type="caution">
    <text evidence="2">The sequence shown here is derived from an EMBL/GenBank/DDBJ whole genome shotgun (WGS) entry which is preliminary data.</text>
</comment>
<gene>
    <name evidence="2" type="ORF">C484_17851</name>
</gene>
<evidence type="ECO:0000313" key="2">
    <source>
        <dbReference type="EMBL" id="ELY87249.1"/>
    </source>
</evidence>
<proteinExistence type="predicted"/>
<accession>L9ZLL6</accession>